<keyword evidence="6" id="KW-1185">Reference proteome</keyword>
<accession>A0A5D6V8B7</accession>
<dbReference type="Proteomes" id="UP000322791">
    <property type="component" value="Unassembled WGS sequence"/>
</dbReference>
<dbReference type="EMBL" id="VTHL01000005">
    <property type="protein sequence ID" value="TYZ11527.1"/>
    <property type="molecule type" value="Genomic_DNA"/>
</dbReference>
<dbReference type="PANTHER" id="PTHR11049:SF16">
    <property type="entry name" value="PROTEIN VDLD"/>
    <property type="match status" value="1"/>
</dbReference>
<dbReference type="PROSITE" id="PS51770">
    <property type="entry name" value="HOTDOG_ACOT"/>
    <property type="match status" value="1"/>
</dbReference>
<dbReference type="Pfam" id="PF03061">
    <property type="entry name" value="4HBT"/>
    <property type="match status" value="1"/>
</dbReference>
<evidence type="ECO:0000256" key="1">
    <source>
        <dbReference type="ARBA" id="ARBA00010458"/>
    </source>
</evidence>
<dbReference type="InterPro" id="IPR040170">
    <property type="entry name" value="Cytosol_ACT"/>
</dbReference>
<sequence>MIPAYANFGGKIHGGILLSLMDKVAYAAASKHAGAYCVTVSVDGVNFLQPVEVGELVSLLASVNYVGRTSLLVGIKVIAEDVRTGSVKHTNTSYFTMVAKNDEGRPTPVPGLLLETPEDTRRFMEAIKRREVKEQYRLEFDNARTRLDAEQNLHLLDKERCRLGYVPTPG</sequence>
<evidence type="ECO:0000256" key="2">
    <source>
        <dbReference type="ARBA" id="ARBA00022801"/>
    </source>
</evidence>
<proteinExistence type="inferred from homology"/>
<dbReference type="Gene3D" id="3.10.129.10">
    <property type="entry name" value="Hotdog Thioesterase"/>
    <property type="match status" value="1"/>
</dbReference>
<dbReference type="GO" id="GO:0005829">
    <property type="term" value="C:cytosol"/>
    <property type="evidence" value="ECO:0007669"/>
    <property type="project" value="TreeGrafter"/>
</dbReference>
<dbReference type="GO" id="GO:0052816">
    <property type="term" value="F:long-chain fatty acyl-CoA hydrolase activity"/>
    <property type="evidence" value="ECO:0007669"/>
    <property type="project" value="TreeGrafter"/>
</dbReference>
<reference evidence="5 6" key="1">
    <citation type="submission" date="2019-08" db="EMBL/GenBank/DDBJ databases">
        <authorList>
            <person name="Seo M.-J."/>
        </authorList>
    </citation>
    <scope>NUCLEOTIDE SEQUENCE [LARGE SCALE GENOMIC DNA]</scope>
    <source>
        <strain evidence="5 6">KIGAM108</strain>
    </source>
</reference>
<dbReference type="InterPro" id="IPR029069">
    <property type="entry name" value="HotDog_dom_sf"/>
</dbReference>
<name>A0A5D6V8B7_9BACT</name>
<protein>
    <submittedName>
        <fullName evidence="5">Acyl-CoA thioesterase</fullName>
    </submittedName>
</protein>
<evidence type="ECO:0000313" key="6">
    <source>
        <dbReference type="Proteomes" id="UP000322791"/>
    </source>
</evidence>
<comment type="similarity">
    <text evidence="1">Belongs to the acyl coenzyme A hydrolase family.</text>
</comment>
<organism evidence="5 6">
    <name type="scientific">Hymenobacter lutimineralis</name>
    <dbReference type="NCBI Taxonomy" id="2606448"/>
    <lineage>
        <taxon>Bacteria</taxon>
        <taxon>Pseudomonadati</taxon>
        <taxon>Bacteroidota</taxon>
        <taxon>Cytophagia</taxon>
        <taxon>Cytophagales</taxon>
        <taxon>Hymenobacteraceae</taxon>
        <taxon>Hymenobacter</taxon>
    </lineage>
</organism>
<keyword evidence="2 3" id="KW-0378">Hydrolase</keyword>
<dbReference type="InterPro" id="IPR006683">
    <property type="entry name" value="Thioestr_dom"/>
</dbReference>
<dbReference type="SUPFAM" id="SSF54637">
    <property type="entry name" value="Thioesterase/thiol ester dehydrase-isomerase"/>
    <property type="match status" value="1"/>
</dbReference>
<dbReference type="CDD" id="cd03442">
    <property type="entry name" value="BFIT_BACH"/>
    <property type="match status" value="1"/>
</dbReference>
<dbReference type="GO" id="GO:0006637">
    <property type="term" value="P:acyl-CoA metabolic process"/>
    <property type="evidence" value="ECO:0007669"/>
    <property type="project" value="TreeGrafter"/>
</dbReference>
<dbReference type="InterPro" id="IPR033120">
    <property type="entry name" value="HOTDOG_ACOT"/>
</dbReference>
<dbReference type="PANTHER" id="PTHR11049">
    <property type="entry name" value="ACYL COENZYME A THIOESTER HYDROLASE"/>
    <property type="match status" value="1"/>
</dbReference>
<dbReference type="AlphaFoldDB" id="A0A5D6V8B7"/>
<evidence type="ECO:0000256" key="3">
    <source>
        <dbReference type="PROSITE-ProRule" id="PRU01106"/>
    </source>
</evidence>
<gene>
    <name evidence="5" type="ORF">FY528_07125</name>
</gene>
<comment type="caution">
    <text evidence="5">The sequence shown here is derived from an EMBL/GenBank/DDBJ whole genome shotgun (WGS) entry which is preliminary data.</text>
</comment>
<evidence type="ECO:0000313" key="5">
    <source>
        <dbReference type="EMBL" id="TYZ11527.1"/>
    </source>
</evidence>
<feature type="domain" description="HotDog ACOT-type" evidence="4">
    <location>
        <begin position="1"/>
        <end position="103"/>
    </location>
</feature>
<evidence type="ECO:0000259" key="4">
    <source>
        <dbReference type="PROSITE" id="PS51770"/>
    </source>
</evidence>